<dbReference type="InterPro" id="IPR024445">
    <property type="entry name" value="Tnp_ISXO2-like"/>
</dbReference>
<dbReference type="EMBL" id="ABCK01000004">
    <property type="protein sequence ID" value="EDM28664.1"/>
    <property type="molecule type" value="Genomic_DNA"/>
</dbReference>
<evidence type="ECO:0000313" key="2">
    <source>
        <dbReference type="EMBL" id="EDM28664.1"/>
    </source>
</evidence>
<protein>
    <submittedName>
        <fullName evidence="2">Transposase</fullName>
    </submittedName>
</protein>
<dbReference type="SMART" id="SM01126">
    <property type="entry name" value="DDE_Tnp_IS1595"/>
    <property type="match status" value="1"/>
</dbReference>
<name>A6DI10_9BACT</name>
<dbReference type="InterPro" id="IPR024442">
    <property type="entry name" value="Transposase_Zn_ribbon"/>
</dbReference>
<dbReference type="NCBIfam" id="NF033547">
    <property type="entry name" value="transpos_IS1595"/>
    <property type="match status" value="1"/>
</dbReference>
<dbReference type="OrthoDB" id="9783459at2"/>
<organism evidence="2 3">
    <name type="scientific">Lentisphaera araneosa HTCC2155</name>
    <dbReference type="NCBI Taxonomy" id="313628"/>
    <lineage>
        <taxon>Bacteria</taxon>
        <taxon>Pseudomonadati</taxon>
        <taxon>Lentisphaerota</taxon>
        <taxon>Lentisphaeria</taxon>
        <taxon>Lentisphaerales</taxon>
        <taxon>Lentisphaeraceae</taxon>
        <taxon>Lentisphaera</taxon>
    </lineage>
</organism>
<feature type="domain" description="ISXO2-like transposase" evidence="1">
    <location>
        <begin position="137"/>
        <end position="283"/>
    </location>
</feature>
<dbReference type="Proteomes" id="UP000004947">
    <property type="component" value="Unassembled WGS sequence"/>
</dbReference>
<proteinExistence type="predicted"/>
<accession>A6DI10</accession>
<evidence type="ECO:0000313" key="3">
    <source>
        <dbReference type="Proteomes" id="UP000004947"/>
    </source>
</evidence>
<dbReference type="eggNOG" id="COG3677">
    <property type="taxonomic scope" value="Bacteria"/>
</dbReference>
<reference evidence="2 3" key="1">
    <citation type="journal article" date="2010" name="J. Bacteriol.">
        <title>Genome sequence of Lentisphaera araneosa HTCC2155T, the type species of the order Lentisphaerales in the phylum Lentisphaerae.</title>
        <authorList>
            <person name="Thrash J.C."/>
            <person name="Cho J.C."/>
            <person name="Vergin K.L."/>
            <person name="Morris R.M."/>
            <person name="Giovannoni S.J."/>
        </authorList>
    </citation>
    <scope>NUCLEOTIDE SEQUENCE [LARGE SCALE GENOMIC DNA]</scope>
    <source>
        <strain evidence="2 3">HTCC2155</strain>
    </source>
</reference>
<keyword evidence="3" id="KW-1185">Reference proteome</keyword>
<dbReference type="STRING" id="313628.LNTAR_08844"/>
<sequence length="321" mass="37002">MPKNKIQFQVGVSFPEFIKTFGTEDQCSAYLESCKWPNGFKCETCDSDKYYRYESGSRTIFQCKSCRKNHRLTAGTLFHRTKVPLQKWFLALHQISQSKNSVSALELHRHIDVNYKTAWLIKQKIMQMMYEQDSKYKLKGLVEIDDAYLGGRLEGGKRGRGSENKSPFIAAVETNENRNPVFVKLNPVSSFSYEVIKQWAIDNLEENCDTISDGLRGFSALKEVSNHNVLVTSKAKKEEIESTFKWVNTILSNVKTSISGTFHSLKFEKYGFRYLADLQFRLNRRFELRKMFFGLISKAMTTSQKPVDYLNASLTDSTLSQ</sequence>
<evidence type="ECO:0000259" key="1">
    <source>
        <dbReference type="SMART" id="SM01126"/>
    </source>
</evidence>
<dbReference type="RefSeq" id="WP_007277544.1">
    <property type="nucleotide sequence ID" value="NZ_ABCK01000004.1"/>
</dbReference>
<comment type="caution">
    <text evidence="2">The sequence shown here is derived from an EMBL/GenBank/DDBJ whole genome shotgun (WGS) entry which is preliminary data.</text>
</comment>
<dbReference type="Pfam" id="PF12760">
    <property type="entry name" value="Zn_ribbon_IS1595"/>
    <property type="match status" value="1"/>
</dbReference>
<dbReference type="Pfam" id="PF12762">
    <property type="entry name" value="DDE_Tnp_IS1595"/>
    <property type="match status" value="1"/>
</dbReference>
<dbReference type="AlphaFoldDB" id="A6DI10"/>
<gene>
    <name evidence="2" type="ORF">LNTAR_08844</name>
</gene>